<sequence length="127" mass="13703">MSTVTSTVTAIGANAIETNDPLVILFDQEATPELQAIAVIQEFTEPTAMQQLTLAEGDTITIDTKTYTIAYVGDVANQNLQTIGHITLLFAPVPASDRLGNGVYLTTTTKPTFHVGTKITYQTDDRQ</sequence>
<evidence type="ECO:0000256" key="1">
    <source>
        <dbReference type="PROSITE-ProRule" id="PRU00420"/>
    </source>
</evidence>
<gene>
    <name evidence="2" type="ORF">ACFQZ7_02760</name>
</gene>
<dbReference type="PROSITE" id="PS51097">
    <property type="entry name" value="PTS_EIIA_TYPE_5"/>
    <property type="match status" value="1"/>
</dbReference>
<dbReference type="EMBL" id="JBHTIO010000014">
    <property type="protein sequence ID" value="MFD0896654.1"/>
    <property type="molecule type" value="Genomic_DNA"/>
</dbReference>
<evidence type="ECO:0000313" key="3">
    <source>
        <dbReference type="Proteomes" id="UP001597104"/>
    </source>
</evidence>
<reference evidence="3" key="1">
    <citation type="journal article" date="2019" name="Int. J. Syst. Evol. Microbiol.">
        <title>The Global Catalogue of Microorganisms (GCM) 10K type strain sequencing project: providing services to taxonomists for standard genome sequencing and annotation.</title>
        <authorList>
            <consortium name="The Broad Institute Genomics Platform"/>
            <consortium name="The Broad Institute Genome Sequencing Center for Infectious Disease"/>
            <person name="Wu L."/>
            <person name="Ma J."/>
        </authorList>
    </citation>
    <scope>NUCLEOTIDE SEQUENCE [LARGE SCALE GENOMIC DNA]</scope>
    <source>
        <strain evidence="3">CCM 8925</strain>
    </source>
</reference>
<dbReference type="PANTHER" id="PTHR40398:SF1">
    <property type="entry name" value="PTS SYSTEM GLUCITOL_SORBITOL-SPECIFIC EIIA COMPONENT"/>
    <property type="match status" value="1"/>
</dbReference>
<accession>A0ABW3EBX7</accession>
<dbReference type="Gene3D" id="2.40.33.40">
    <property type="entry name" value="Phosphotransferase system, glucitol/sorbitol-specific IIA component"/>
    <property type="match status" value="1"/>
</dbReference>
<dbReference type="Pfam" id="PF03829">
    <property type="entry name" value="PTSIIA_gutA"/>
    <property type="match status" value="1"/>
</dbReference>
<comment type="caution">
    <text evidence="1">Lacks conserved residue(s) required for the propagation of feature annotation.</text>
</comment>
<proteinExistence type="predicted"/>
<dbReference type="RefSeq" id="WP_137638649.1">
    <property type="nucleotide sequence ID" value="NZ_BJDN01000033.1"/>
</dbReference>
<dbReference type="SUPFAM" id="SSF141530">
    <property type="entry name" value="PTSIIA/GutA-like"/>
    <property type="match status" value="1"/>
</dbReference>
<dbReference type="InterPro" id="IPR036665">
    <property type="entry name" value="PTS_IIA_glucitol/sorbitol_sf"/>
</dbReference>
<evidence type="ECO:0000313" key="2">
    <source>
        <dbReference type="EMBL" id="MFD0896654.1"/>
    </source>
</evidence>
<organism evidence="2 3">
    <name type="scientific">Loigolactobacillus binensis</name>
    <dbReference type="NCBI Taxonomy" id="2559922"/>
    <lineage>
        <taxon>Bacteria</taxon>
        <taxon>Bacillati</taxon>
        <taxon>Bacillota</taxon>
        <taxon>Bacilli</taxon>
        <taxon>Lactobacillales</taxon>
        <taxon>Lactobacillaceae</taxon>
        <taxon>Loigolactobacillus</taxon>
    </lineage>
</organism>
<protein>
    <submittedName>
        <fullName evidence="2">PTS glucitol/sorbitol transporter subunit IIA</fullName>
    </submittedName>
</protein>
<dbReference type="PANTHER" id="PTHR40398">
    <property type="entry name" value="PTS SYSTEM GLUCITOL/SORBITOL-SPECIFIC EIIA COMPONENT"/>
    <property type="match status" value="1"/>
</dbReference>
<dbReference type="Proteomes" id="UP001597104">
    <property type="component" value="Unassembled WGS sequence"/>
</dbReference>
<dbReference type="InterPro" id="IPR004716">
    <property type="entry name" value="PTS_IIA_glucitol/sorbitol-sp"/>
</dbReference>
<keyword evidence="3" id="KW-1185">Reference proteome</keyword>
<name>A0ABW3EBX7_9LACO</name>
<comment type="caution">
    <text evidence="2">The sequence shown here is derived from an EMBL/GenBank/DDBJ whole genome shotgun (WGS) entry which is preliminary data.</text>
</comment>